<dbReference type="Pfam" id="PF09260">
    <property type="entry name" value="A_amylase_dom_C"/>
    <property type="match status" value="1"/>
</dbReference>
<name>A0AAI9U5W0_9PEZI</name>
<evidence type="ECO:0000256" key="11">
    <source>
        <dbReference type="ARBA" id="ARBA00023277"/>
    </source>
</evidence>
<evidence type="ECO:0000256" key="5">
    <source>
        <dbReference type="ARBA" id="ARBA00022723"/>
    </source>
</evidence>
<evidence type="ECO:0000256" key="6">
    <source>
        <dbReference type="ARBA" id="ARBA00022729"/>
    </source>
</evidence>
<keyword evidence="10" id="KW-0325">Glycoprotein</keyword>
<feature type="region of interest" description="Disordered" evidence="18">
    <location>
        <begin position="531"/>
        <end position="566"/>
    </location>
</feature>
<keyword evidence="8 15" id="KW-0106">Calcium</keyword>
<feature type="binding site" evidence="17">
    <location>
        <position position="139"/>
    </location>
    <ligand>
        <name>substrate</name>
    </ligand>
</feature>
<feature type="site" description="Transition state stabilizer" evidence="14">
    <location>
        <position position="353"/>
    </location>
</feature>
<evidence type="ECO:0000256" key="18">
    <source>
        <dbReference type="SAM" id="MobiDB-lite"/>
    </source>
</evidence>
<feature type="binding site" evidence="15">
    <location>
        <position position="286"/>
    </location>
    <ligand>
        <name>Ca(2+)</name>
        <dbReference type="ChEBI" id="CHEBI:29108"/>
        <label>2</label>
    </ligand>
</feature>
<evidence type="ECO:0000256" key="10">
    <source>
        <dbReference type="ARBA" id="ARBA00023180"/>
    </source>
</evidence>
<reference evidence="20 21" key="1">
    <citation type="submission" date="2016-10" db="EMBL/GenBank/DDBJ databases">
        <title>The genome sequence of Colletotrichum fioriniae PJ7.</title>
        <authorList>
            <person name="Baroncelli R."/>
        </authorList>
    </citation>
    <scope>NUCLEOTIDE SEQUENCE [LARGE SCALE GENOMIC DNA]</scope>
    <source>
        <strain evidence="20">Col 31</strain>
    </source>
</reference>
<dbReference type="InterPro" id="IPR013780">
    <property type="entry name" value="Glyco_hydro_b"/>
</dbReference>
<keyword evidence="12" id="KW-0326">Glycosidase</keyword>
<evidence type="ECO:0000313" key="21">
    <source>
        <dbReference type="Proteomes" id="UP001239795"/>
    </source>
</evidence>
<dbReference type="InterPro" id="IPR013777">
    <property type="entry name" value="A-amylase-like"/>
</dbReference>
<comment type="similarity">
    <text evidence="3">Belongs to the glycosyl hydrolase 13 family.</text>
</comment>
<dbReference type="FunFam" id="3.20.20.80:FF:000120">
    <property type="entry name" value="Alpha-amylase A"/>
    <property type="match status" value="1"/>
</dbReference>
<feature type="active site" description="Nucleophile" evidence="13">
    <location>
        <position position="262"/>
    </location>
</feature>
<feature type="binding site" evidence="17">
    <location>
        <position position="260"/>
    </location>
    <ligand>
        <name>substrate</name>
    </ligand>
</feature>
<evidence type="ECO:0000256" key="15">
    <source>
        <dbReference type="PIRSR" id="PIRSR001024-3"/>
    </source>
</evidence>
<gene>
    <name evidence="20" type="ORF">CMEL01_06866</name>
</gene>
<dbReference type="Proteomes" id="UP001239795">
    <property type="component" value="Unassembled WGS sequence"/>
</dbReference>
<sequence length="602" mass="66518">FLYFLFLFSLFSFFLRISVTLTLTLGNLKARGTMKAPTTWSILAAAAALHQGTVSALSAAEWRSQTIYQVMTDRFARTDGSTTARCEMSDQTYCGGSWLGIAQQLDYIQGLGATAIWISPFVKNVQGKSRDGESYHGYWAQDIWEVNPRFGTAEDLIFLANAIHARGMYLMADVVTNHMAWLGPGNTVDYSIYRPFSNASAYHTPPCVIDYSNQDSVERCWQGTDAASLPDLRTEDPRVRQVFNAWIKREVSRFGFDGLRLDSAKHVEPSFWPAFEASAGVAAFGEVFHGDPVYVAPYQDVMSGVMNYPVYYWLTQAFQSTTGSIWNLSNGIKTLITTARDLTLYGGFLENHDQPRFLNHTSDRTLLKNALTFSLLMDGIPIIYQGLEQGFSGGETPYNREALWQTGFNTQSELYLWISKFVSLRSTLAALDGGYLFYKSQPIHTDDHTIAMRKGFDDGQVVSVYSNVGTNRTYSVSLAQEDTGFRPCKLILEVVQCRPYVTDATGVLKATSGSGEPLVFVPADKVMGTGICAGGIGKRPPPPPPPRRHKPSPPPPPPSGTSTATAARFSTTRLAVESIDYNLDSIGRFNNITLSPCLTSQL</sequence>
<comment type="cofactor">
    <cofactor evidence="2">
        <name>Ca(2+)</name>
        <dbReference type="ChEBI" id="CHEBI:29108"/>
    </cofactor>
</comment>
<feature type="binding site" evidence="17">
    <location>
        <position position="178"/>
    </location>
    <ligand>
        <name>substrate</name>
    </ligand>
</feature>
<evidence type="ECO:0000256" key="17">
    <source>
        <dbReference type="PIRSR" id="PIRSR001024-5"/>
    </source>
</evidence>
<evidence type="ECO:0000256" key="4">
    <source>
        <dbReference type="ARBA" id="ARBA00012595"/>
    </source>
</evidence>
<dbReference type="EC" id="3.2.1.1" evidence="4"/>
<evidence type="ECO:0000256" key="16">
    <source>
        <dbReference type="PIRSR" id="PIRSR001024-4"/>
    </source>
</evidence>
<keyword evidence="5 15" id="KW-0479">Metal-binding</keyword>
<dbReference type="SUPFAM" id="SSF51445">
    <property type="entry name" value="(Trans)glycosidases"/>
    <property type="match status" value="1"/>
</dbReference>
<keyword evidence="11" id="KW-0119">Carbohydrate metabolism</keyword>
<evidence type="ECO:0000256" key="14">
    <source>
        <dbReference type="PIRSR" id="PIRSR001024-2"/>
    </source>
</evidence>
<feature type="disulfide bond" evidence="16">
    <location>
        <begin position="497"/>
        <end position="532"/>
    </location>
</feature>
<dbReference type="CDD" id="cd11319">
    <property type="entry name" value="AmyAc_euk_AmyA"/>
    <property type="match status" value="1"/>
</dbReference>
<evidence type="ECO:0000256" key="9">
    <source>
        <dbReference type="ARBA" id="ARBA00023157"/>
    </source>
</evidence>
<feature type="non-terminal residue" evidence="20">
    <location>
        <position position="1"/>
    </location>
</feature>
<evidence type="ECO:0000259" key="19">
    <source>
        <dbReference type="SMART" id="SM00642"/>
    </source>
</evidence>
<evidence type="ECO:0000256" key="2">
    <source>
        <dbReference type="ARBA" id="ARBA00001913"/>
    </source>
</evidence>
<feature type="active site" description="Proton donor" evidence="13">
    <location>
        <position position="286"/>
    </location>
</feature>
<evidence type="ECO:0000256" key="3">
    <source>
        <dbReference type="ARBA" id="ARBA00008061"/>
    </source>
</evidence>
<accession>A0AAI9U5W0</accession>
<evidence type="ECO:0000256" key="8">
    <source>
        <dbReference type="ARBA" id="ARBA00022837"/>
    </source>
</evidence>
<dbReference type="EMBL" id="MLGG01000046">
    <property type="protein sequence ID" value="KAK1452292.1"/>
    <property type="molecule type" value="Genomic_DNA"/>
</dbReference>
<dbReference type="InterPro" id="IPR015340">
    <property type="entry name" value="A_amylase_C_dom"/>
</dbReference>
<dbReference type="GO" id="GO:0016052">
    <property type="term" value="P:carbohydrate catabolic process"/>
    <property type="evidence" value="ECO:0007669"/>
    <property type="project" value="InterPro"/>
</dbReference>
<keyword evidence="21" id="KW-1185">Reference proteome</keyword>
<feature type="binding site" evidence="15">
    <location>
        <position position="262"/>
    </location>
    <ligand>
        <name>Ca(2+)</name>
        <dbReference type="ChEBI" id="CHEBI:29108"/>
        <label>2</label>
    </ligand>
</feature>
<dbReference type="GO" id="GO:0004556">
    <property type="term" value="F:alpha-amylase activity"/>
    <property type="evidence" value="ECO:0007669"/>
    <property type="project" value="UniProtKB-EC"/>
</dbReference>
<keyword evidence="6" id="KW-0732">Signal</keyword>
<dbReference type="SUPFAM" id="SSF51011">
    <property type="entry name" value="Glycosyl hydrolase domain"/>
    <property type="match status" value="1"/>
</dbReference>
<evidence type="ECO:0000256" key="1">
    <source>
        <dbReference type="ARBA" id="ARBA00000548"/>
    </source>
</evidence>
<keyword evidence="7" id="KW-0378">Hydrolase</keyword>
<feature type="disulfide bond" evidence="16">
    <location>
        <begin position="86"/>
        <end position="94"/>
    </location>
</feature>
<evidence type="ECO:0000256" key="13">
    <source>
        <dbReference type="PIRSR" id="PIRSR001024-1"/>
    </source>
</evidence>
<evidence type="ECO:0000256" key="7">
    <source>
        <dbReference type="ARBA" id="ARBA00022801"/>
    </source>
</evidence>
<dbReference type="Gene3D" id="3.20.20.80">
    <property type="entry name" value="Glycosidases"/>
    <property type="match status" value="1"/>
</dbReference>
<dbReference type="PANTHER" id="PTHR10357:SF215">
    <property type="entry name" value="ALPHA-AMYLASE 1"/>
    <property type="match status" value="1"/>
</dbReference>
<organism evidence="20 21">
    <name type="scientific">Colletotrichum melonis</name>
    <dbReference type="NCBI Taxonomy" id="1209925"/>
    <lineage>
        <taxon>Eukaryota</taxon>
        <taxon>Fungi</taxon>
        <taxon>Dikarya</taxon>
        <taxon>Ascomycota</taxon>
        <taxon>Pezizomycotina</taxon>
        <taxon>Sordariomycetes</taxon>
        <taxon>Hypocreomycetidae</taxon>
        <taxon>Glomerellales</taxon>
        <taxon>Glomerellaceae</taxon>
        <taxon>Colletotrichum</taxon>
        <taxon>Colletotrichum acutatum species complex</taxon>
    </lineage>
</organism>
<feature type="binding site" evidence="15">
    <location>
        <position position="231"/>
    </location>
    <ligand>
        <name>Ca(2+)</name>
        <dbReference type="ChEBI" id="CHEBI:29108"/>
        <label>1</label>
    </ligand>
</feature>
<feature type="domain" description="Glycosyl hydrolase family 13 catalytic" evidence="19">
    <location>
        <begin position="69"/>
        <end position="425"/>
    </location>
</feature>
<proteinExistence type="inferred from homology"/>
<keyword evidence="9 16" id="KW-1015">Disulfide bond</keyword>
<protein>
    <recommendedName>
        <fullName evidence="4">alpha-amylase</fullName>
        <ecNumber evidence="4">3.2.1.1</ecNumber>
    </recommendedName>
</protein>
<comment type="catalytic activity">
    <reaction evidence="1">
        <text>Endohydrolysis of (1-&gt;4)-alpha-D-glucosidic linkages in polysaccharides containing three or more (1-&gt;4)-alpha-linked D-glucose units.</text>
        <dbReference type="EC" id="3.2.1.1"/>
    </reaction>
</comment>
<feature type="binding site" evidence="17">
    <location>
        <position position="353"/>
    </location>
    <ligand>
        <name>substrate</name>
    </ligand>
</feature>
<feature type="binding site" evidence="15">
    <location>
        <position position="177"/>
    </location>
    <ligand>
        <name>Ca(2+)</name>
        <dbReference type="ChEBI" id="CHEBI:29108"/>
        <label>1</label>
    </ligand>
</feature>
<dbReference type="SMART" id="SM00642">
    <property type="entry name" value="Aamy"/>
    <property type="match status" value="1"/>
</dbReference>
<evidence type="ECO:0000313" key="20">
    <source>
        <dbReference type="EMBL" id="KAK1452292.1"/>
    </source>
</evidence>
<dbReference type="AlphaFoldDB" id="A0AAI9U5W0"/>
<dbReference type="PIRSF" id="PIRSF001024">
    <property type="entry name" value="Alph-amyl_fung"/>
    <property type="match status" value="1"/>
</dbReference>
<comment type="caution">
    <text evidence="20">The sequence shown here is derived from an EMBL/GenBank/DDBJ whole genome shotgun (WGS) entry which is preliminary data.</text>
</comment>
<feature type="binding site" evidence="17">
    <location>
        <position position="91"/>
    </location>
    <ligand>
        <name>substrate</name>
    </ligand>
</feature>
<dbReference type="PANTHER" id="PTHR10357">
    <property type="entry name" value="ALPHA-AMYLASE FAMILY MEMBER"/>
    <property type="match status" value="1"/>
</dbReference>
<dbReference type="InterPro" id="IPR017853">
    <property type="entry name" value="GH"/>
</dbReference>
<dbReference type="InterPro" id="IPR006047">
    <property type="entry name" value="GH13_cat_dom"/>
</dbReference>
<dbReference type="GO" id="GO:0005509">
    <property type="term" value="F:calcium ion binding"/>
    <property type="evidence" value="ECO:0007669"/>
    <property type="project" value="InterPro"/>
</dbReference>
<dbReference type="Gene3D" id="2.60.40.1180">
    <property type="entry name" value="Golgi alpha-mannosidase II"/>
    <property type="match status" value="1"/>
</dbReference>
<feature type="binding site" evidence="15">
    <location>
        <position position="266"/>
    </location>
    <ligand>
        <name>Ca(2+)</name>
        <dbReference type="ChEBI" id="CHEBI:29108"/>
        <label>1</label>
    </ligand>
</feature>
<feature type="binding site" evidence="15">
    <location>
        <position position="218"/>
    </location>
    <ligand>
        <name>Ca(2+)</name>
        <dbReference type="ChEBI" id="CHEBI:29108"/>
        <label>1</label>
    </ligand>
</feature>
<feature type="binding site" evidence="17">
    <location>
        <position position="290"/>
    </location>
    <ligand>
        <name>substrate</name>
    </ligand>
</feature>
<feature type="binding site" evidence="17">
    <location>
        <position position="400"/>
    </location>
    <ligand>
        <name>substrate</name>
    </ligand>
</feature>
<evidence type="ECO:0000256" key="12">
    <source>
        <dbReference type="ARBA" id="ARBA00023295"/>
    </source>
</evidence>
<dbReference type="Pfam" id="PF00128">
    <property type="entry name" value="Alpha-amylase"/>
    <property type="match status" value="1"/>
</dbReference>